<gene>
    <name evidence="11" type="ORF">SU32_01450</name>
</gene>
<dbReference type="GO" id="GO:0005507">
    <property type="term" value="F:copper ion binding"/>
    <property type="evidence" value="ECO:0007669"/>
    <property type="project" value="TreeGrafter"/>
</dbReference>
<dbReference type="STRING" id="1514904.SU32_01450"/>
<evidence type="ECO:0000256" key="3">
    <source>
        <dbReference type="ARBA" id="ARBA00022679"/>
    </source>
</evidence>
<name>A0A0N0E919_9HYPH</name>
<evidence type="ECO:0000256" key="8">
    <source>
        <dbReference type="ARBA" id="ARBA00048968"/>
    </source>
</evidence>
<sequence length="258" mass="28112">MSLPSVKSETLRAFDESGIRHGFYTRIGGLSSGIYESLNTGLGSKDDPALVKQNRSRIAADLGVADTHLAGCFQVHSADVVTVKEPIGPNRPDADGMVTNQRGMALGILTADCGPILFADNNAKIIGACHAGWKGAFTGIAENTIDAMIKLGANRADICAVLGPCISQKNYEVGPEFKARFAEKDEAFSIYFSPSEKPDHYMFDMQKFIIDRLQASGVKAGKTGECTYEDEKRFFSYRRTTHRNEPDYGRQMSAIALI</sequence>
<dbReference type="RefSeq" id="WP_053997570.1">
    <property type="nucleotide sequence ID" value="NZ_JXMU01000001.1"/>
</dbReference>
<dbReference type="OrthoDB" id="4279at2"/>
<dbReference type="InterPro" id="IPR011324">
    <property type="entry name" value="Cytotoxic_necrot_fac-like_cat"/>
</dbReference>
<comment type="catalytic activity">
    <reaction evidence="7">
        <text>adenosine + H2O + H(+) = inosine + NH4(+)</text>
        <dbReference type="Rhea" id="RHEA:24408"/>
        <dbReference type="ChEBI" id="CHEBI:15377"/>
        <dbReference type="ChEBI" id="CHEBI:15378"/>
        <dbReference type="ChEBI" id="CHEBI:16335"/>
        <dbReference type="ChEBI" id="CHEBI:17596"/>
        <dbReference type="ChEBI" id="CHEBI:28938"/>
        <dbReference type="EC" id="3.5.4.4"/>
    </reaction>
    <physiologicalReaction direction="left-to-right" evidence="7">
        <dbReference type="Rhea" id="RHEA:24409"/>
    </physiologicalReaction>
</comment>
<evidence type="ECO:0000313" key="12">
    <source>
        <dbReference type="Proteomes" id="UP000038011"/>
    </source>
</evidence>
<dbReference type="GO" id="GO:0017061">
    <property type="term" value="F:S-methyl-5-thioadenosine phosphorylase activity"/>
    <property type="evidence" value="ECO:0007669"/>
    <property type="project" value="UniProtKB-EC"/>
</dbReference>
<evidence type="ECO:0000256" key="5">
    <source>
        <dbReference type="ARBA" id="ARBA00022801"/>
    </source>
</evidence>
<dbReference type="PANTHER" id="PTHR30616">
    <property type="entry name" value="UNCHARACTERIZED PROTEIN YFIH"/>
    <property type="match status" value="1"/>
</dbReference>
<evidence type="ECO:0000256" key="1">
    <source>
        <dbReference type="ARBA" id="ARBA00000553"/>
    </source>
</evidence>
<proteinExistence type="inferred from homology"/>
<keyword evidence="3" id="KW-0808">Transferase</keyword>
<evidence type="ECO:0000256" key="4">
    <source>
        <dbReference type="ARBA" id="ARBA00022723"/>
    </source>
</evidence>
<dbReference type="EMBL" id="JXMU01000001">
    <property type="protein sequence ID" value="KPB02995.1"/>
    <property type="molecule type" value="Genomic_DNA"/>
</dbReference>
<evidence type="ECO:0000256" key="9">
    <source>
        <dbReference type="ARBA" id="ARBA00049893"/>
    </source>
</evidence>
<comment type="catalytic activity">
    <reaction evidence="9">
        <text>S-methyl-5'-thioadenosine + phosphate = 5-(methylsulfanyl)-alpha-D-ribose 1-phosphate + adenine</text>
        <dbReference type="Rhea" id="RHEA:11852"/>
        <dbReference type="ChEBI" id="CHEBI:16708"/>
        <dbReference type="ChEBI" id="CHEBI:17509"/>
        <dbReference type="ChEBI" id="CHEBI:43474"/>
        <dbReference type="ChEBI" id="CHEBI:58533"/>
        <dbReference type="EC" id="2.4.2.28"/>
    </reaction>
    <physiologicalReaction direction="left-to-right" evidence="9">
        <dbReference type="Rhea" id="RHEA:11853"/>
    </physiologicalReaction>
</comment>
<comment type="similarity">
    <text evidence="2 10">Belongs to the purine nucleoside phosphorylase YfiH/LACC1 family.</text>
</comment>
<keyword evidence="6" id="KW-0862">Zinc</keyword>
<comment type="catalytic activity">
    <reaction evidence="8">
        <text>adenosine + phosphate = alpha-D-ribose 1-phosphate + adenine</text>
        <dbReference type="Rhea" id="RHEA:27642"/>
        <dbReference type="ChEBI" id="CHEBI:16335"/>
        <dbReference type="ChEBI" id="CHEBI:16708"/>
        <dbReference type="ChEBI" id="CHEBI:43474"/>
        <dbReference type="ChEBI" id="CHEBI:57720"/>
        <dbReference type="EC" id="2.4.2.1"/>
    </reaction>
    <physiologicalReaction direction="left-to-right" evidence="8">
        <dbReference type="Rhea" id="RHEA:27643"/>
    </physiologicalReaction>
</comment>
<comment type="caution">
    <text evidence="11">The sequence shown here is derived from an EMBL/GenBank/DDBJ whole genome shotgun (WGS) entry which is preliminary data.</text>
</comment>
<dbReference type="Gene3D" id="3.60.140.10">
    <property type="entry name" value="CNF1/YfiH-like putative cysteine hydrolases"/>
    <property type="match status" value="1"/>
</dbReference>
<reference evidence="11 12" key="1">
    <citation type="submission" date="2015-01" db="EMBL/GenBank/DDBJ databases">
        <title>Ahrensia donghaiensis sp. nov., a novel dimethylsulphoniopropionate-cleavage bacterium isolated from seawater and emended descriptions of the genus Ahrensia and Ahrensia kielensis.</title>
        <authorList>
            <person name="Liu J."/>
        </authorList>
    </citation>
    <scope>NUCLEOTIDE SEQUENCE [LARGE SCALE GENOMIC DNA]</scope>
    <source>
        <strain evidence="11 12">LZD062</strain>
    </source>
</reference>
<protein>
    <recommendedName>
        <fullName evidence="10">Purine nucleoside phosphorylase</fullName>
    </recommendedName>
</protein>
<dbReference type="Proteomes" id="UP000038011">
    <property type="component" value="Unassembled WGS sequence"/>
</dbReference>
<evidence type="ECO:0000256" key="6">
    <source>
        <dbReference type="ARBA" id="ARBA00022833"/>
    </source>
</evidence>
<dbReference type="CDD" id="cd16833">
    <property type="entry name" value="YfiH"/>
    <property type="match status" value="1"/>
</dbReference>
<evidence type="ECO:0000256" key="10">
    <source>
        <dbReference type="RuleBase" id="RU361274"/>
    </source>
</evidence>
<organism evidence="11 12">
    <name type="scientific">Ahrensia marina</name>
    <dbReference type="NCBI Taxonomy" id="1514904"/>
    <lineage>
        <taxon>Bacteria</taxon>
        <taxon>Pseudomonadati</taxon>
        <taxon>Pseudomonadota</taxon>
        <taxon>Alphaproteobacteria</taxon>
        <taxon>Hyphomicrobiales</taxon>
        <taxon>Ahrensiaceae</taxon>
        <taxon>Ahrensia</taxon>
    </lineage>
</organism>
<dbReference type="InterPro" id="IPR038371">
    <property type="entry name" value="Cu_polyphenol_OxRdtase_sf"/>
</dbReference>
<dbReference type="InterPro" id="IPR003730">
    <property type="entry name" value="Cu_polyphenol_OxRdtase"/>
</dbReference>
<keyword evidence="5" id="KW-0378">Hydrolase</keyword>
<evidence type="ECO:0000256" key="7">
    <source>
        <dbReference type="ARBA" id="ARBA00047989"/>
    </source>
</evidence>
<accession>A0A0N0E919</accession>
<dbReference type="PANTHER" id="PTHR30616:SF2">
    <property type="entry name" value="PURINE NUCLEOSIDE PHOSPHORYLASE LACC1"/>
    <property type="match status" value="1"/>
</dbReference>
<dbReference type="Pfam" id="PF02578">
    <property type="entry name" value="Cu-oxidase_4"/>
    <property type="match status" value="1"/>
</dbReference>
<dbReference type="GO" id="GO:0016787">
    <property type="term" value="F:hydrolase activity"/>
    <property type="evidence" value="ECO:0007669"/>
    <property type="project" value="UniProtKB-KW"/>
</dbReference>
<dbReference type="PATRIC" id="fig|1514904.3.peg.300"/>
<evidence type="ECO:0000256" key="2">
    <source>
        <dbReference type="ARBA" id="ARBA00007353"/>
    </source>
</evidence>
<dbReference type="NCBIfam" id="TIGR00726">
    <property type="entry name" value="peptidoglycan editing factor PgeF"/>
    <property type="match status" value="1"/>
</dbReference>
<keyword evidence="12" id="KW-1185">Reference proteome</keyword>
<dbReference type="SUPFAM" id="SSF64438">
    <property type="entry name" value="CNF1/YfiH-like putative cysteine hydrolases"/>
    <property type="match status" value="1"/>
</dbReference>
<keyword evidence="4" id="KW-0479">Metal-binding</keyword>
<comment type="catalytic activity">
    <reaction evidence="1">
        <text>inosine + phosphate = alpha-D-ribose 1-phosphate + hypoxanthine</text>
        <dbReference type="Rhea" id="RHEA:27646"/>
        <dbReference type="ChEBI" id="CHEBI:17368"/>
        <dbReference type="ChEBI" id="CHEBI:17596"/>
        <dbReference type="ChEBI" id="CHEBI:43474"/>
        <dbReference type="ChEBI" id="CHEBI:57720"/>
        <dbReference type="EC" id="2.4.2.1"/>
    </reaction>
    <physiologicalReaction direction="left-to-right" evidence="1">
        <dbReference type="Rhea" id="RHEA:27647"/>
    </physiologicalReaction>
</comment>
<evidence type="ECO:0000313" key="11">
    <source>
        <dbReference type="EMBL" id="KPB02995.1"/>
    </source>
</evidence>
<dbReference type="AlphaFoldDB" id="A0A0N0E919"/>